<feature type="region of interest" description="Disordered" evidence="5">
    <location>
        <begin position="554"/>
        <end position="580"/>
    </location>
</feature>
<evidence type="ECO:0000259" key="7">
    <source>
        <dbReference type="PROSITE" id="PS50801"/>
    </source>
</evidence>
<keyword evidence="2 6" id="KW-0812">Transmembrane</keyword>
<feature type="region of interest" description="Disordered" evidence="5">
    <location>
        <begin position="648"/>
        <end position="696"/>
    </location>
</feature>
<dbReference type="NCBIfam" id="TIGR00815">
    <property type="entry name" value="sulP"/>
    <property type="match status" value="1"/>
</dbReference>
<comment type="caution">
    <text evidence="8">The sequence shown here is derived from an EMBL/GenBank/DDBJ whole genome shotgun (WGS) entry which is preliminary data.</text>
</comment>
<feature type="compositionally biased region" description="Low complexity" evidence="5">
    <location>
        <begin position="677"/>
        <end position="690"/>
    </location>
</feature>
<name>A0ABR1RTM4_9PEZI</name>
<feature type="transmembrane region" description="Helical" evidence="6">
    <location>
        <begin position="172"/>
        <end position="194"/>
    </location>
</feature>
<dbReference type="Gene3D" id="3.30.750.24">
    <property type="entry name" value="STAS domain"/>
    <property type="match status" value="1"/>
</dbReference>
<organism evidence="8 9">
    <name type="scientific">Apiospora marii</name>
    <dbReference type="NCBI Taxonomy" id="335849"/>
    <lineage>
        <taxon>Eukaryota</taxon>
        <taxon>Fungi</taxon>
        <taxon>Dikarya</taxon>
        <taxon>Ascomycota</taxon>
        <taxon>Pezizomycotina</taxon>
        <taxon>Sordariomycetes</taxon>
        <taxon>Xylariomycetidae</taxon>
        <taxon>Amphisphaeriales</taxon>
        <taxon>Apiosporaceae</taxon>
        <taxon>Apiospora</taxon>
    </lineage>
</organism>
<feature type="transmembrane region" description="Helical" evidence="6">
    <location>
        <begin position="401"/>
        <end position="422"/>
    </location>
</feature>
<evidence type="ECO:0000313" key="9">
    <source>
        <dbReference type="Proteomes" id="UP001396898"/>
    </source>
</evidence>
<feature type="transmembrane region" description="Helical" evidence="6">
    <location>
        <begin position="254"/>
        <end position="277"/>
    </location>
</feature>
<accession>A0ABR1RTM4</accession>
<feature type="transmembrane region" description="Helical" evidence="6">
    <location>
        <begin position="142"/>
        <end position="160"/>
    </location>
</feature>
<feature type="transmembrane region" description="Helical" evidence="6">
    <location>
        <begin position="330"/>
        <end position="352"/>
    </location>
</feature>
<dbReference type="EMBL" id="JAQQWI010000010">
    <property type="protein sequence ID" value="KAK8018310.1"/>
    <property type="molecule type" value="Genomic_DNA"/>
</dbReference>
<sequence>MAGEEQGAAPFEPYLEEEPTIGGWLREHLPTRHDIVPFITSFFPFTSWIGRYNSRWLLADAIAGVTLGLVVIPQAMAYALLAGLSPEYGLYTSFTGATLYWLFGTSKDVAIGATAVVSLLVGKTVNEVLEQQPDQHYTREQVARTHAFLAGCVLLVFGLLRLDWLIEFIPHVAIAAFITGAAFTISLSQVPALLGVQAEVNSKNAPYRVFVDTCRALPHTNLDAAIGVSGLVLLALIKWYCNRMEKRDLKRVRMWNMFCSLRLSVTILLFTFVSFLVHRKVPFEDSKFRILGQLPRGTHHASAGAPDRRPRIKFSSGFIHNGPPSFHPKLIMAILPQLPPTVIILLIEHIAIGKSFGRINEYTVVPSQELISIAFTNLTGPFVGAYASTGSFSGTAILSKAGVRTPLAGVFNGFVLVLALYALTSILYYIPLASLSALIIHAVYNLITPPAELIRMWHTAPPDLVFFFVGVLVAIFDSLEDGIYVTVALSLALLLLRIAKSSGQFLGRVTVYPNYHHSFAQDKPSHDAAEKHNKHQADDLAEAGSHGLIISTERQRPASPSKTAMSQVQPVHQSENDEASVSRLPLARDAFFRLDRGEAINPRLAIISPYPGVFAFRFPNGFNYINQAQLIDTLANRIMSHTRRTTVPEYAHPGDRPWNEPSSPNNKSIRMGPAFDSSGSSPRSSSTAPTSEEELQPLPTLRAVVLDCATINHTDSGAIEGLAELRAQLDRWAAPSLVEWHFAHLRNGWTRKAFAANGFGCCNRSDGTTARPGFSLAARYESEAGGVGGAVTTPPAGRVSNDEESCGSETEVAPGDGEDIEVKSQPSEAAGCPRNEVRRRLAPVTAMDRPYFHADLAAAVEAATRHASASASHSGCVVGFTLK</sequence>
<keyword evidence="9" id="KW-1185">Reference proteome</keyword>
<dbReference type="Pfam" id="PF00916">
    <property type="entry name" value="Sulfate_transp"/>
    <property type="match status" value="1"/>
</dbReference>
<evidence type="ECO:0000256" key="4">
    <source>
        <dbReference type="ARBA" id="ARBA00023136"/>
    </source>
</evidence>
<protein>
    <submittedName>
        <fullName evidence="8">Sulfate permease</fullName>
    </submittedName>
</protein>
<dbReference type="InterPro" id="IPR011547">
    <property type="entry name" value="SLC26A/SulP_dom"/>
</dbReference>
<evidence type="ECO:0000256" key="1">
    <source>
        <dbReference type="ARBA" id="ARBA00004141"/>
    </source>
</evidence>
<feature type="region of interest" description="Disordered" evidence="5">
    <location>
        <begin position="785"/>
        <end position="818"/>
    </location>
</feature>
<comment type="subcellular location">
    <subcellularLocation>
        <location evidence="1">Membrane</location>
        <topology evidence="1">Multi-pass membrane protein</topology>
    </subcellularLocation>
</comment>
<feature type="compositionally biased region" description="Polar residues" evidence="5">
    <location>
        <begin position="558"/>
        <end position="573"/>
    </location>
</feature>
<evidence type="ECO:0000256" key="5">
    <source>
        <dbReference type="SAM" id="MobiDB-lite"/>
    </source>
</evidence>
<evidence type="ECO:0000256" key="2">
    <source>
        <dbReference type="ARBA" id="ARBA00022692"/>
    </source>
</evidence>
<dbReference type="Proteomes" id="UP001396898">
    <property type="component" value="Unassembled WGS sequence"/>
</dbReference>
<evidence type="ECO:0000313" key="8">
    <source>
        <dbReference type="EMBL" id="KAK8018310.1"/>
    </source>
</evidence>
<feature type="transmembrane region" description="Helical" evidence="6">
    <location>
        <begin position="459"/>
        <end position="476"/>
    </location>
</feature>
<proteinExistence type="predicted"/>
<feature type="transmembrane region" description="Helical" evidence="6">
    <location>
        <begin position="482"/>
        <end position="499"/>
    </location>
</feature>
<gene>
    <name evidence="8" type="ORF">PG991_007500</name>
</gene>
<keyword evidence="3 6" id="KW-1133">Transmembrane helix</keyword>
<evidence type="ECO:0000256" key="3">
    <source>
        <dbReference type="ARBA" id="ARBA00022989"/>
    </source>
</evidence>
<evidence type="ECO:0000256" key="6">
    <source>
        <dbReference type="SAM" id="Phobius"/>
    </source>
</evidence>
<feature type="transmembrane region" description="Helical" evidence="6">
    <location>
        <begin position="57"/>
        <end position="81"/>
    </location>
</feature>
<dbReference type="InterPro" id="IPR036513">
    <property type="entry name" value="STAS_dom_sf"/>
</dbReference>
<dbReference type="PROSITE" id="PS50801">
    <property type="entry name" value="STAS"/>
    <property type="match status" value="1"/>
</dbReference>
<dbReference type="InterPro" id="IPR002645">
    <property type="entry name" value="STAS_dom"/>
</dbReference>
<reference evidence="8 9" key="1">
    <citation type="submission" date="2023-01" db="EMBL/GenBank/DDBJ databases">
        <title>Analysis of 21 Apiospora genomes using comparative genomics revels a genus with tremendous synthesis potential of carbohydrate active enzymes and secondary metabolites.</title>
        <authorList>
            <person name="Sorensen T."/>
        </authorList>
    </citation>
    <scope>NUCLEOTIDE SEQUENCE [LARGE SCALE GENOMIC DNA]</scope>
    <source>
        <strain evidence="8 9">CBS 20057</strain>
    </source>
</reference>
<dbReference type="PANTHER" id="PTHR11814">
    <property type="entry name" value="SULFATE TRANSPORTER"/>
    <property type="match status" value="1"/>
</dbReference>
<keyword evidence="4 6" id="KW-0472">Membrane</keyword>
<dbReference type="InterPro" id="IPR001902">
    <property type="entry name" value="SLC26A/SulP_fam"/>
</dbReference>
<feature type="domain" description="STAS" evidence="7">
    <location>
        <begin position="603"/>
        <end position="759"/>
    </location>
</feature>